<dbReference type="OrthoDB" id="3799321at2759"/>
<name>A0A6A6TP31_9PLEO</name>
<evidence type="ECO:0000256" key="1">
    <source>
        <dbReference type="SAM" id="MobiDB-lite"/>
    </source>
</evidence>
<dbReference type="Proteomes" id="UP000799324">
    <property type="component" value="Unassembled WGS sequence"/>
</dbReference>
<feature type="compositionally biased region" description="Polar residues" evidence="1">
    <location>
        <begin position="86"/>
        <end position="109"/>
    </location>
</feature>
<feature type="compositionally biased region" description="Polar residues" evidence="1">
    <location>
        <begin position="51"/>
        <end position="60"/>
    </location>
</feature>
<feature type="compositionally biased region" description="Low complexity" evidence="1">
    <location>
        <begin position="68"/>
        <end position="85"/>
    </location>
</feature>
<reference evidence="2" key="1">
    <citation type="journal article" date="2020" name="Stud. Mycol.">
        <title>101 Dothideomycetes genomes: a test case for predicting lifestyles and emergence of pathogens.</title>
        <authorList>
            <person name="Haridas S."/>
            <person name="Albert R."/>
            <person name="Binder M."/>
            <person name="Bloem J."/>
            <person name="Labutti K."/>
            <person name="Salamov A."/>
            <person name="Andreopoulos B."/>
            <person name="Baker S."/>
            <person name="Barry K."/>
            <person name="Bills G."/>
            <person name="Bluhm B."/>
            <person name="Cannon C."/>
            <person name="Castanera R."/>
            <person name="Culley D."/>
            <person name="Daum C."/>
            <person name="Ezra D."/>
            <person name="Gonzalez J."/>
            <person name="Henrissat B."/>
            <person name="Kuo A."/>
            <person name="Liang C."/>
            <person name="Lipzen A."/>
            <person name="Lutzoni F."/>
            <person name="Magnuson J."/>
            <person name="Mondo S."/>
            <person name="Nolan M."/>
            <person name="Ohm R."/>
            <person name="Pangilinan J."/>
            <person name="Park H.-J."/>
            <person name="Ramirez L."/>
            <person name="Alfaro M."/>
            <person name="Sun H."/>
            <person name="Tritt A."/>
            <person name="Yoshinaga Y."/>
            <person name="Zwiers L.-H."/>
            <person name="Turgeon B."/>
            <person name="Goodwin S."/>
            <person name="Spatafora J."/>
            <person name="Crous P."/>
            <person name="Grigoriev I."/>
        </authorList>
    </citation>
    <scope>NUCLEOTIDE SEQUENCE</scope>
    <source>
        <strain evidence="2">CBS 122681</strain>
    </source>
</reference>
<organism evidence="2 3">
    <name type="scientific">Lophiostoma macrostomum CBS 122681</name>
    <dbReference type="NCBI Taxonomy" id="1314788"/>
    <lineage>
        <taxon>Eukaryota</taxon>
        <taxon>Fungi</taxon>
        <taxon>Dikarya</taxon>
        <taxon>Ascomycota</taxon>
        <taxon>Pezizomycotina</taxon>
        <taxon>Dothideomycetes</taxon>
        <taxon>Pleosporomycetidae</taxon>
        <taxon>Pleosporales</taxon>
        <taxon>Lophiostomataceae</taxon>
        <taxon>Lophiostoma</taxon>
    </lineage>
</organism>
<evidence type="ECO:0000313" key="2">
    <source>
        <dbReference type="EMBL" id="KAF2661532.1"/>
    </source>
</evidence>
<feature type="compositionally biased region" description="Gly residues" evidence="1">
    <location>
        <begin position="176"/>
        <end position="188"/>
    </location>
</feature>
<evidence type="ECO:0000313" key="3">
    <source>
        <dbReference type="Proteomes" id="UP000799324"/>
    </source>
</evidence>
<protein>
    <submittedName>
        <fullName evidence="2">Uncharacterized protein</fullName>
    </submittedName>
</protein>
<feature type="compositionally biased region" description="Polar residues" evidence="1">
    <location>
        <begin position="1"/>
        <end position="41"/>
    </location>
</feature>
<keyword evidence="3" id="KW-1185">Reference proteome</keyword>
<dbReference type="AlphaFoldDB" id="A0A6A6TP31"/>
<accession>A0A6A6TP31</accession>
<proteinExistence type="predicted"/>
<feature type="region of interest" description="Disordered" evidence="1">
    <location>
        <begin position="1"/>
        <end position="188"/>
    </location>
</feature>
<sequence length="188" mass="19863">MANPNSNPNIPTWSFTPASTGAQTATSTPAYSPQFQSQFPPTNTPLPSSPRSPGQEQDTTFRPPPNYPAAFTPRPRAPRSRSGSSNQSTFHHYQPRSQPATNTTTSSHPITAPFQLPRMPAWPSPEFVMGQTSGRAQGVGHQPQPENVPIDPRLLGDHGASSGGSRHGSDSSQHGRGQGGWSGGSSGT</sequence>
<dbReference type="EMBL" id="MU004293">
    <property type="protein sequence ID" value="KAF2661532.1"/>
    <property type="molecule type" value="Genomic_DNA"/>
</dbReference>
<gene>
    <name evidence="2" type="ORF">K491DRAFT_687313</name>
</gene>